<keyword evidence="4" id="KW-0472">Membrane</keyword>
<dbReference type="PANTHER" id="PTHR24369:SF175">
    <property type="entry name" value="LEUCINE RICH REPEATS AND TRANSMEMBRANE DOMAINS 2"/>
    <property type="match status" value="1"/>
</dbReference>
<comment type="caution">
    <text evidence="6">The sequence shown here is derived from an EMBL/GenBank/DDBJ whole genome shotgun (WGS) entry which is preliminary data.</text>
</comment>
<dbReference type="PRINTS" id="PR00019">
    <property type="entry name" value="LEURICHRPT"/>
</dbReference>
<protein>
    <recommendedName>
        <fullName evidence="8">LRRCT domain-containing protein</fullName>
    </recommendedName>
</protein>
<evidence type="ECO:0008006" key="8">
    <source>
        <dbReference type="Google" id="ProtNLM"/>
    </source>
</evidence>
<feature type="compositionally biased region" description="Basic and acidic residues" evidence="3">
    <location>
        <begin position="359"/>
        <end position="372"/>
    </location>
</feature>
<dbReference type="EMBL" id="JADWDJ010000011">
    <property type="protein sequence ID" value="KAG5273549.1"/>
    <property type="molecule type" value="Genomic_DNA"/>
</dbReference>
<dbReference type="PROSITE" id="PS51450">
    <property type="entry name" value="LRR"/>
    <property type="match status" value="1"/>
</dbReference>
<evidence type="ECO:0000313" key="6">
    <source>
        <dbReference type="EMBL" id="KAG5273549.1"/>
    </source>
</evidence>
<keyword evidence="4" id="KW-0812">Transmembrane</keyword>
<evidence type="ECO:0000256" key="2">
    <source>
        <dbReference type="ARBA" id="ARBA00022737"/>
    </source>
</evidence>
<evidence type="ECO:0000256" key="5">
    <source>
        <dbReference type="SAM" id="SignalP"/>
    </source>
</evidence>
<organism evidence="6 7">
    <name type="scientific">Alosa alosa</name>
    <name type="common">allis shad</name>
    <dbReference type="NCBI Taxonomy" id="278164"/>
    <lineage>
        <taxon>Eukaryota</taxon>
        <taxon>Metazoa</taxon>
        <taxon>Chordata</taxon>
        <taxon>Craniata</taxon>
        <taxon>Vertebrata</taxon>
        <taxon>Euteleostomi</taxon>
        <taxon>Actinopterygii</taxon>
        <taxon>Neopterygii</taxon>
        <taxon>Teleostei</taxon>
        <taxon>Clupei</taxon>
        <taxon>Clupeiformes</taxon>
        <taxon>Clupeoidei</taxon>
        <taxon>Clupeidae</taxon>
        <taxon>Alosa</taxon>
    </lineage>
</organism>
<sequence length="389" mass="41845">MGPLSLAASASLCCLLGTLALAGGCPAACVCAGTDAVCNDQGIASLRYMMDQLPKDISVLQLSRNNLSTLEPGAFSSVASLQSLDLSSNNISVLHVRAFANLSRLERLDLSGNPLLGMPVGIFSELGKLTDLVLSDVGLYALSTDLLQGLTQLRRLDLSLNRLTSLPRGLLGGLQELTWLSLAANSLHSVQRAQFEHLSELQSLLLVGNPWECDCTLVEFKHWLEWMLYRGGQVDALECSLPRELWGRDIRAVPAEMFSHCTRDSSLPCFRAPDGQEPGGDDGAADCVRQRYRAVSVRRAAATVVVAGVVCSVVCVMMVVAATYGCVYASLAAKYQREKKGKAHKPPSDGGEEKDPEQEEKSELLPDVARETEVTAPAVEVVLSREVCV</sequence>
<dbReference type="PANTHER" id="PTHR24369">
    <property type="entry name" value="ANTIGEN BSP, PUTATIVE-RELATED"/>
    <property type="match status" value="1"/>
</dbReference>
<dbReference type="InterPro" id="IPR001611">
    <property type="entry name" value="Leu-rich_rpt"/>
</dbReference>
<keyword evidence="1" id="KW-0433">Leucine-rich repeat</keyword>
<dbReference type="InterPro" id="IPR003591">
    <property type="entry name" value="Leu-rich_rpt_typical-subtyp"/>
</dbReference>
<dbReference type="Gene3D" id="3.80.10.10">
    <property type="entry name" value="Ribonuclease Inhibitor"/>
    <property type="match status" value="2"/>
</dbReference>
<dbReference type="SUPFAM" id="SSF52058">
    <property type="entry name" value="L domain-like"/>
    <property type="match status" value="1"/>
</dbReference>
<gene>
    <name evidence="6" type="ORF">AALO_G00152580</name>
</gene>
<evidence type="ECO:0000256" key="4">
    <source>
        <dbReference type="SAM" id="Phobius"/>
    </source>
</evidence>
<keyword evidence="2" id="KW-0677">Repeat</keyword>
<dbReference type="GO" id="GO:0005886">
    <property type="term" value="C:plasma membrane"/>
    <property type="evidence" value="ECO:0007669"/>
    <property type="project" value="TreeGrafter"/>
</dbReference>
<evidence type="ECO:0000313" key="7">
    <source>
        <dbReference type="Proteomes" id="UP000823561"/>
    </source>
</evidence>
<reference evidence="6" key="1">
    <citation type="submission" date="2020-10" db="EMBL/GenBank/DDBJ databases">
        <title>Chromosome-scale genome assembly of the Allis shad, Alosa alosa.</title>
        <authorList>
            <person name="Margot Z."/>
            <person name="Christophe K."/>
            <person name="Cabau C."/>
            <person name="Louis A."/>
            <person name="Berthelot C."/>
            <person name="Parey E."/>
            <person name="Roest Crollius H."/>
            <person name="Montfort J."/>
            <person name="Robinson-Rechavi M."/>
            <person name="Bucao C."/>
            <person name="Bouchez O."/>
            <person name="Gislard M."/>
            <person name="Lluch J."/>
            <person name="Milhes M."/>
            <person name="Lampietro C."/>
            <person name="Lopez Roques C."/>
            <person name="Donnadieu C."/>
            <person name="Braasch I."/>
            <person name="Desvignes T."/>
            <person name="Postlethwait J."/>
            <person name="Bobe J."/>
            <person name="Guiguen Y."/>
        </authorList>
    </citation>
    <scope>NUCLEOTIDE SEQUENCE</scope>
    <source>
        <strain evidence="6">M-15738</strain>
        <tissue evidence="6">Blood</tissue>
    </source>
</reference>
<feature type="signal peptide" evidence="5">
    <location>
        <begin position="1"/>
        <end position="27"/>
    </location>
</feature>
<evidence type="ECO:0000256" key="1">
    <source>
        <dbReference type="ARBA" id="ARBA00022614"/>
    </source>
</evidence>
<evidence type="ECO:0000256" key="3">
    <source>
        <dbReference type="SAM" id="MobiDB-lite"/>
    </source>
</evidence>
<feature type="chain" id="PRO_5044011767" description="LRRCT domain-containing protein" evidence="5">
    <location>
        <begin position="28"/>
        <end position="389"/>
    </location>
</feature>
<keyword evidence="4" id="KW-1133">Transmembrane helix</keyword>
<dbReference type="InterPro" id="IPR050541">
    <property type="entry name" value="LRR_TM_domain-containing"/>
</dbReference>
<accession>A0AAV6GG87</accession>
<keyword evidence="7" id="KW-1185">Reference proteome</keyword>
<name>A0AAV6GG87_9TELE</name>
<feature type="transmembrane region" description="Helical" evidence="4">
    <location>
        <begin position="300"/>
        <end position="333"/>
    </location>
</feature>
<dbReference type="Proteomes" id="UP000823561">
    <property type="component" value="Chromosome 11"/>
</dbReference>
<dbReference type="Pfam" id="PF13855">
    <property type="entry name" value="LRR_8"/>
    <property type="match status" value="2"/>
</dbReference>
<feature type="region of interest" description="Disordered" evidence="3">
    <location>
        <begin position="338"/>
        <end position="372"/>
    </location>
</feature>
<dbReference type="SMART" id="SM00369">
    <property type="entry name" value="LRR_TYP"/>
    <property type="match status" value="6"/>
</dbReference>
<dbReference type="InterPro" id="IPR032675">
    <property type="entry name" value="LRR_dom_sf"/>
</dbReference>
<proteinExistence type="predicted"/>
<keyword evidence="5" id="KW-0732">Signal</keyword>
<dbReference type="AlphaFoldDB" id="A0AAV6GG87"/>